<organism evidence="14 15">
    <name type="scientific">Sphenostylis stenocarpa</name>
    <dbReference type="NCBI Taxonomy" id="92480"/>
    <lineage>
        <taxon>Eukaryota</taxon>
        <taxon>Viridiplantae</taxon>
        <taxon>Streptophyta</taxon>
        <taxon>Embryophyta</taxon>
        <taxon>Tracheophyta</taxon>
        <taxon>Spermatophyta</taxon>
        <taxon>Magnoliopsida</taxon>
        <taxon>eudicotyledons</taxon>
        <taxon>Gunneridae</taxon>
        <taxon>Pentapetalae</taxon>
        <taxon>rosids</taxon>
        <taxon>fabids</taxon>
        <taxon>Fabales</taxon>
        <taxon>Fabaceae</taxon>
        <taxon>Papilionoideae</taxon>
        <taxon>50 kb inversion clade</taxon>
        <taxon>NPAAA clade</taxon>
        <taxon>indigoferoid/millettioid clade</taxon>
        <taxon>Phaseoleae</taxon>
        <taxon>Sphenostylis</taxon>
    </lineage>
</organism>
<dbReference type="PANTHER" id="PTHR32468">
    <property type="entry name" value="CATION/H + ANTIPORTER"/>
    <property type="match status" value="1"/>
</dbReference>
<keyword evidence="4 10" id="KW-0812">Transmembrane</keyword>
<comment type="similarity">
    <text evidence="9">Belongs to the monovalent cation:proton antiporter 2 (CPA2) transporter (TC 2.A.37) family. CHX (TC 2.A.37.4) subfamily.</text>
</comment>
<dbReference type="GO" id="GO:0016020">
    <property type="term" value="C:membrane"/>
    <property type="evidence" value="ECO:0007669"/>
    <property type="project" value="UniProtKB-SubCell"/>
</dbReference>
<evidence type="ECO:0008006" key="16">
    <source>
        <dbReference type="Google" id="ProtNLM"/>
    </source>
</evidence>
<dbReference type="Proteomes" id="UP001189624">
    <property type="component" value="Chromosome 6"/>
</dbReference>
<evidence type="ECO:0000256" key="10">
    <source>
        <dbReference type="SAM" id="Phobius"/>
    </source>
</evidence>
<dbReference type="InterPro" id="IPR006153">
    <property type="entry name" value="Cation/H_exchanger_TM"/>
</dbReference>
<dbReference type="InterPro" id="IPR057291">
    <property type="entry name" value="CHX17_2nd"/>
</dbReference>
<feature type="transmembrane region" description="Helical" evidence="10">
    <location>
        <begin position="17"/>
        <end position="42"/>
    </location>
</feature>
<dbReference type="EMBL" id="OY731403">
    <property type="protein sequence ID" value="CAJ1960498.1"/>
    <property type="molecule type" value="Genomic_DNA"/>
</dbReference>
<feature type="transmembrane region" description="Helical" evidence="10">
    <location>
        <begin position="234"/>
        <end position="253"/>
    </location>
</feature>
<accession>A0AA86VFI3</accession>
<evidence type="ECO:0000256" key="7">
    <source>
        <dbReference type="ARBA" id="ARBA00023065"/>
    </source>
</evidence>
<comment type="subcellular location">
    <subcellularLocation>
        <location evidence="1">Membrane</location>
        <topology evidence="1">Multi-pass membrane protein</topology>
    </subcellularLocation>
</comment>
<gene>
    <name evidence="14" type="ORF">AYBTSS11_LOCUS18225</name>
</gene>
<feature type="transmembrane region" description="Helical" evidence="10">
    <location>
        <begin position="156"/>
        <end position="189"/>
    </location>
</feature>
<dbReference type="Gene3D" id="1.20.1530.20">
    <property type="match status" value="1"/>
</dbReference>
<dbReference type="GO" id="GO:0006813">
    <property type="term" value="P:potassium ion transport"/>
    <property type="evidence" value="ECO:0007669"/>
    <property type="project" value="UniProtKB-KW"/>
</dbReference>
<dbReference type="GO" id="GO:0015297">
    <property type="term" value="F:antiporter activity"/>
    <property type="evidence" value="ECO:0007669"/>
    <property type="project" value="InterPro"/>
</dbReference>
<evidence type="ECO:0000256" key="4">
    <source>
        <dbReference type="ARBA" id="ARBA00022692"/>
    </source>
</evidence>
<keyword evidence="7" id="KW-0406">Ion transport</keyword>
<dbReference type="InterPro" id="IPR057290">
    <property type="entry name" value="CHX17_C"/>
</dbReference>
<feature type="transmembrane region" description="Helical" evidence="10">
    <location>
        <begin position="84"/>
        <end position="102"/>
    </location>
</feature>
<feature type="domain" description="Cation/H+ exchanger transmembrane" evidence="11">
    <location>
        <begin position="2"/>
        <end position="313"/>
    </location>
</feature>
<feature type="domain" description="Cation/H(+) antiporter central" evidence="12">
    <location>
        <begin position="401"/>
        <end position="490"/>
    </location>
</feature>
<evidence type="ECO:0000256" key="2">
    <source>
        <dbReference type="ARBA" id="ARBA00022448"/>
    </source>
</evidence>
<proteinExistence type="inferred from homology"/>
<evidence type="ECO:0000259" key="11">
    <source>
        <dbReference type="Pfam" id="PF00999"/>
    </source>
</evidence>
<dbReference type="InterPro" id="IPR050794">
    <property type="entry name" value="CPA2_transporter"/>
</dbReference>
<evidence type="ECO:0000259" key="13">
    <source>
        <dbReference type="Pfam" id="PF23259"/>
    </source>
</evidence>
<keyword evidence="15" id="KW-1185">Reference proteome</keyword>
<keyword evidence="2" id="KW-0813">Transport</keyword>
<evidence type="ECO:0000256" key="6">
    <source>
        <dbReference type="ARBA" id="ARBA00022989"/>
    </source>
</evidence>
<dbReference type="AlphaFoldDB" id="A0AA86VFI3"/>
<keyword evidence="8 10" id="KW-0472">Membrane</keyword>
<feature type="domain" description="Cation/H(+) antiporter C-terminal" evidence="13">
    <location>
        <begin position="508"/>
        <end position="645"/>
    </location>
</feature>
<evidence type="ECO:0000256" key="5">
    <source>
        <dbReference type="ARBA" id="ARBA00022958"/>
    </source>
</evidence>
<sequence length="655" mass="72619">MGVQTDPKKMFQIEKEAVVIGLAGHVSALALGGAILNVFRVINPEATSDPSVEVLVISSSVTAFPVISSFLSEMNISNSEVGRMALSTSMVSDSCMWILYFVGINAANAFKLHTYKPITEIVVSLCFYSILFFFLRPLVVWISSRNPQGKPMRESHFVSIICILLVVGFCASLTGQPPFLVAFCFGLILPDGPPLGSVLAERLDIVGSTLIVPSYCTITGLKTSASSLLKSNSITVEVILISMYVGKFVGTMLPSLHYQIEFWDSFALALIMCCKGLVDLCMLNLLFNSKAIGELSFTLAIFTMVAVTGFATVVVYHIYDPSRKYKSYIRKTIRNAQQESDLKILACIHNEENVYPIINLLQATNPTESTPISVFILYLVELSGSLIPSLLKNENAKKSSQQINNVFDQFYKHNNGDVRLHSFTANTPFASMHDDVCNLAMDSMSNIVIMPFHKQWSVNENMEYSNSSIRILNQNVLKYAPCSVGIFIERIQMSDKLTVIYNKLICNIAMVFLGGADDQEALAYSLRVAQHPNVRLSVFWVRVKIVGSHRKTKNPYVDLMEHIRYSSSLEGKVTFNEETVEDGAGTTEFIRRIEPLFGLVIVGKHHLEDSPCTLGLTEWCELPELGPLGNLLAASDFTCSVLVIQEQPSFLCVFR</sequence>
<dbReference type="PANTHER" id="PTHR32468:SF175">
    <property type="entry name" value="CATION_H+ EXCHANGER 3"/>
    <property type="match status" value="1"/>
</dbReference>
<reference evidence="14" key="1">
    <citation type="submission" date="2023-10" db="EMBL/GenBank/DDBJ databases">
        <authorList>
            <person name="Domelevo Entfellner J.-B."/>
        </authorList>
    </citation>
    <scope>NUCLEOTIDE SEQUENCE</scope>
</reference>
<evidence type="ECO:0000259" key="12">
    <source>
        <dbReference type="Pfam" id="PF23256"/>
    </source>
</evidence>
<dbReference type="Pfam" id="PF23259">
    <property type="entry name" value="CHX17_C"/>
    <property type="match status" value="1"/>
</dbReference>
<evidence type="ECO:0000313" key="14">
    <source>
        <dbReference type="EMBL" id="CAJ1960498.1"/>
    </source>
</evidence>
<evidence type="ECO:0000256" key="9">
    <source>
        <dbReference type="ARBA" id="ARBA00038341"/>
    </source>
</evidence>
<feature type="transmembrane region" description="Helical" evidence="10">
    <location>
        <begin position="265"/>
        <end position="287"/>
    </location>
</feature>
<feature type="transmembrane region" description="Helical" evidence="10">
    <location>
        <begin position="299"/>
        <end position="319"/>
    </location>
</feature>
<dbReference type="GO" id="GO:0006885">
    <property type="term" value="P:regulation of pH"/>
    <property type="evidence" value="ECO:0007669"/>
    <property type="project" value="TreeGrafter"/>
</dbReference>
<evidence type="ECO:0000256" key="3">
    <source>
        <dbReference type="ARBA" id="ARBA00022538"/>
    </source>
</evidence>
<dbReference type="Gramene" id="rna-AYBTSS11_LOCUS18225">
    <property type="protein sequence ID" value="CAJ1960498.1"/>
    <property type="gene ID" value="gene-AYBTSS11_LOCUS18225"/>
</dbReference>
<dbReference type="GO" id="GO:1902600">
    <property type="term" value="P:proton transmembrane transport"/>
    <property type="evidence" value="ECO:0007669"/>
    <property type="project" value="InterPro"/>
</dbReference>
<keyword evidence="3" id="KW-0633">Potassium transport</keyword>
<name>A0AA86VFI3_9FABA</name>
<evidence type="ECO:0000313" key="15">
    <source>
        <dbReference type="Proteomes" id="UP001189624"/>
    </source>
</evidence>
<evidence type="ECO:0000256" key="8">
    <source>
        <dbReference type="ARBA" id="ARBA00023136"/>
    </source>
</evidence>
<dbReference type="Pfam" id="PF00999">
    <property type="entry name" value="Na_H_Exchanger"/>
    <property type="match status" value="1"/>
</dbReference>
<keyword evidence="5" id="KW-0630">Potassium</keyword>
<feature type="transmembrane region" description="Helical" evidence="10">
    <location>
        <begin position="54"/>
        <end position="72"/>
    </location>
</feature>
<protein>
    <recommendedName>
        <fullName evidence="16">Cation/H+ exchanger domain-containing protein</fullName>
    </recommendedName>
</protein>
<keyword evidence="6 10" id="KW-1133">Transmembrane helix</keyword>
<feature type="transmembrane region" description="Helical" evidence="10">
    <location>
        <begin position="122"/>
        <end position="144"/>
    </location>
</feature>
<dbReference type="Pfam" id="PF23256">
    <property type="entry name" value="CHX17_2nd"/>
    <property type="match status" value="1"/>
</dbReference>
<dbReference type="InterPro" id="IPR038770">
    <property type="entry name" value="Na+/solute_symporter_sf"/>
</dbReference>
<evidence type="ECO:0000256" key="1">
    <source>
        <dbReference type="ARBA" id="ARBA00004141"/>
    </source>
</evidence>
<dbReference type="GO" id="GO:0012505">
    <property type="term" value="C:endomembrane system"/>
    <property type="evidence" value="ECO:0007669"/>
    <property type="project" value="TreeGrafter"/>
</dbReference>